<comment type="function">
    <text evidence="4 6">Could be responsible for synthesis of pseudouridine from uracil-55 in the psi GC loop of transfer RNAs.</text>
</comment>
<dbReference type="EMBL" id="BMNL01000003">
    <property type="protein sequence ID" value="GGP21357.1"/>
    <property type="molecule type" value="Genomic_DNA"/>
</dbReference>
<evidence type="ECO:0000256" key="5">
    <source>
        <dbReference type="ARBA" id="ARBA00060775"/>
    </source>
</evidence>
<keyword evidence="10" id="KW-1185">Reference proteome</keyword>
<dbReference type="NCBIfam" id="TIGR00425">
    <property type="entry name" value="CBF5"/>
    <property type="match status" value="1"/>
</dbReference>
<sequence>MSDDCKSERAIHVKIEEGTDERYGTYPEKRAAEDHVRHGFVVIDKPRGPSSHEVVSWIKKMMGLERAGHAGTLDPRVSGVLPVALGDSTKVLQGISHEDKEYIAVMTLHGDASDERIREVLAEFTGEIYQRPPVKSAVKRQLRTRRVYSLKMLERDGRYVLLDARVEAGTYIRKLCYDVGEVLGVGANMRELRRVRVGCFGEDEAVTLHDLADALYLWKQYGDESLLRRYVKPVEYMVKHLPRIFIRDSAVDSVAHGAALAAPGVAKIEDGVERDRMAAIVTLKGELVALAKAVASTNEVLKMERGIVAKPTRVIMERGVYPSAWPKGKDGRNEGRRER</sequence>
<dbReference type="InterPro" id="IPR002501">
    <property type="entry name" value="PsdUridine_synth_N"/>
</dbReference>
<organism evidence="9 10">
    <name type="scientific">Thermocladium modestius</name>
    <dbReference type="NCBI Taxonomy" id="62609"/>
    <lineage>
        <taxon>Archaea</taxon>
        <taxon>Thermoproteota</taxon>
        <taxon>Thermoprotei</taxon>
        <taxon>Thermoproteales</taxon>
        <taxon>Thermoproteaceae</taxon>
        <taxon>Thermocladium</taxon>
    </lineage>
</organism>
<feature type="domain" description="PUA" evidence="7">
    <location>
        <begin position="242"/>
        <end position="316"/>
    </location>
</feature>
<dbReference type="PANTHER" id="PTHR23127">
    <property type="entry name" value="CENTROMERE/MICROTUBULE BINDING PROTEIN CBF5"/>
    <property type="match status" value="1"/>
</dbReference>
<keyword evidence="2 6" id="KW-0819">tRNA processing</keyword>
<dbReference type="Pfam" id="PF16198">
    <property type="entry name" value="TruB_C_2"/>
    <property type="match status" value="1"/>
</dbReference>
<reference evidence="9" key="2">
    <citation type="submission" date="2020-09" db="EMBL/GenBank/DDBJ databases">
        <authorList>
            <person name="Sun Q."/>
            <person name="Ohkuma M."/>
        </authorList>
    </citation>
    <scope>NUCLEOTIDE SEQUENCE</scope>
    <source>
        <strain evidence="9">JCM 10088</strain>
    </source>
</reference>
<feature type="active site" description="Nucleophile" evidence="6">
    <location>
        <position position="74"/>
    </location>
</feature>
<dbReference type="SUPFAM" id="SSF88697">
    <property type="entry name" value="PUA domain-like"/>
    <property type="match status" value="1"/>
</dbReference>
<evidence type="ECO:0000313" key="9">
    <source>
        <dbReference type="EMBL" id="GGP21357.1"/>
    </source>
</evidence>
<dbReference type="GO" id="GO:0031118">
    <property type="term" value="P:rRNA pseudouridine synthesis"/>
    <property type="evidence" value="ECO:0007669"/>
    <property type="project" value="TreeGrafter"/>
</dbReference>
<dbReference type="GO" id="GO:0160148">
    <property type="term" value="F:tRNA pseudouridine(55) synthase activity"/>
    <property type="evidence" value="ECO:0007669"/>
    <property type="project" value="UniProtKB-EC"/>
</dbReference>
<dbReference type="Pfam" id="PF08068">
    <property type="entry name" value="DKCLD"/>
    <property type="match status" value="1"/>
</dbReference>
<dbReference type="Proteomes" id="UP000610960">
    <property type="component" value="Unassembled WGS sequence"/>
</dbReference>
<dbReference type="SUPFAM" id="SSF55120">
    <property type="entry name" value="Pseudouridine synthase"/>
    <property type="match status" value="1"/>
</dbReference>
<gene>
    <name evidence="6" type="primary">truB</name>
    <name evidence="9" type="ORF">GCM10007981_12850</name>
</gene>
<dbReference type="InterPro" id="IPR015947">
    <property type="entry name" value="PUA-like_sf"/>
</dbReference>
<dbReference type="CDD" id="cd21148">
    <property type="entry name" value="PUA_Cbf5"/>
    <property type="match status" value="1"/>
</dbReference>
<dbReference type="PANTHER" id="PTHR23127:SF0">
    <property type="entry name" value="H_ACA RIBONUCLEOPROTEIN COMPLEX SUBUNIT DKC1"/>
    <property type="match status" value="1"/>
</dbReference>
<dbReference type="Gene3D" id="2.30.130.10">
    <property type="entry name" value="PUA domain"/>
    <property type="match status" value="1"/>
</dbReference>
<proteinExistence type="inferred from homology"/>
<dbReference type="InterPro" id="IPR026326">
    <property type="entry name" value="TruB_arch"/>
</dbReference>
<dbReference type="InterPro" id="IPR002478">
    <property type="entry name" value="PUA"/>
</dbReference>
<dbReference type="GO" id="GO:0003723">
    <property type="term" value="F:RNA binding"/>
    <property type="evidence" value="ECO:0007669"/>
    <property type="project" value="InterPro"/>
</dbReference>
<accession>A0A830GXM9</accession>
<evidence type="ECO:0000313" key="10">
    <source>
        <dbReference type="Proteomes" id="UP000610960"/>
    </source>
</evidence>
<evidence type="ECO:0000256" key="2">
    <source>
        <dbReference type="ARBA" id="ARBA00022694"/>
    </source>
</evidence>
<dbReference type="HAMAP" id="MF_01081">
    <property type="entry name" value="TruB_arch"/>
    <property type="match status" value="1"/>
</dbReference>
<name>A0A830GXM9_9CREN</name>
<dbReference type="Pfam" id="PF01509">
    <property type="entry name" value="TruB_N"/>
    <property type="match status" value="1"/>
</dbReference>
<dbReference type="InterPro" id="IPR036974">
    <property type="entry name" value="PUA_sf"/>
</dbReference>
<comment type="catalytic activity">
    <reaction evidence="1 6">
        <text>uridine(55) in tRNA = pseudouridine(55) in tRNA</text>
        <dbReference type="Rhea" id="RHEA:42532"/>
        <dbReference type="Rhea" id="RHEA-COMP:10101"/>
        <dbReference type="Rhea" id="RHEA-COMP:10102"/>
        <dbReference type="ChEBI" id="CHEBI:65314"/>
        <dbReference type="ChEBI" id="CHEBI:65315"/>
        <dbReference type="EC" id="5.4.99.25"/>
    </reaction>
</comment>
<dbReference type="PROSITE" id="PS50890">
    <property type="entry name" value="PUA"/>
    <property type="match status" value="1"/>
</dbReference>
<comment type="similarity">
    <text evidence="5 6">Belongs to the pseudouridine synthase TruB family. Type 2 subfamily.</text>
</comment>
<evidence type="ECO:0000259" key="7">
    <source>
        <dbReference type="SMART" id="SM00359"/>
    </source>
</evidence>
<dbReference type="Pfam" id="PF01472">
    <property type="entry name" value="PUA"/>
    <property type="match status" value="1"/>
</dbReference>
<keyword evidence="3 6" id="KW-0413">Isomerase</keyword>
<dbReference type="GO" id="GO:0031119">
    <property type="term" value="P:tRNA pseudouridine synthesis"/>
    <property type="evidence" value="ECO:0007669"/>
    <property type="project" value="UniProtKB-UniRule"/>
</dbReference>
<dbReference type="InterPro" id="IPR004802">
    <property type="entry name" value="tRNA_PsdUridine_synth_B_fam"/>
</dbReference>
<dbReference type="GO" id="GO:0031120">
    <property type="term" value="P:snRNA pseudouridine synthesis"/>
    <property type="evidence" value="ECO:0007669"/>
    <property type="project" value="TreeGrafter"/>
</dbReference>
<reference evidence="9" key="1">
    <citation type="journal article" date="2014" name="Int. J. Syst. Evol. Microbiol.">
        <title>Complete genome sequence of Corynebacterium casei LMG S-19264T (=DSM 44701T), isolated from a smear-ripened cheese.</title>
        <authorList>
            <consortium name="US DOE Joint Genome Institute (JGI-PGF)"/>
            <person name="Walter F."/>
            <person name="Albersmeier A."/>
            <person name="Kalinowski J."/>
            <person name="Ruckert C."/>
        </authorList>
    </citation>
    <scope>NUCLEOTIDE SEQUENCE</scope>
    <source>
        <strain evidence="9">JCM 10088</strain>
    </source>
</reference>
<protein>
    <recommendedName>
        <fullName evidence="6">Probable tRNA pseudouridine synthase B</fullName>
        <ecNumber evidence="6">5.4.99.25</ecNumber>
    </recommendedName>
    <alternativeName>
        <fullName evidence="6">tRNA pseudouridine(55) synthase</fullName>
        <shortName evidence="6">Psi55 synthase</shortName>
    </alternativeName>
    <alternativeName>
        <fullName evidence="6">tRNA pseudouridylate synthase</fullName>
    </alternativeName>
    <alternativeName>
        <fullName evidence="6">tRNA-uridine isomerase</fullName>
    </alternativeName>
</protein>
<dbReference type="EC" id="5.4.99.25" evidence="6"/>
<dbReference type="InterPro" id="IPR012960">
    <property type="entry name" value="Dyskerin-like"/>
</dbReference>
<dbReference type="GO" id="GO:1990481">
    <property type="term" value="P:mRNA pseudouridine synthesis"/>
    <property type="evidence" value="ECO:0007669"/>
    <property type="project" value="TreeGrafter"/>
</dbReference>
<feature type="domain" description="Dyskerin-like" evidence="8">
    <location>
        <begin position="7"/>
        <end position="55"/>
    </location>
</feature>
<dbReference type="SMART" id="SM01136">
    <property type="entry name" value="DKCLD"/>
    <property type="match status" value="1"/>
</dbReference>
<dbReference type="InterPro" id="IPR020103">
    <property type="entry name" value="PsdUridine_synth_cat_dom_sf"/>
</dbReference>
<dbReference type="Gene3D" id="3.30.2350.10">
    <property type="entry name" value="Pseudouridine synthase"/>
    <property type="match status" value="1"/>
</dbReference>
<evidence type="ECO:0000256" key="1">
    <source>
        <dbReference type="ARBA" id="ARBA00000385"/>
    </source>
</evidence>
<evidence type="ECO:0000256" key="6">
    <source>
        <dbReference type="HAMAP-Rule" id="MF_01081"/>
    </source>
</evidence>
<dbReference type="OrthoDB" id="35866at2157"/>
<evidence type="ECO:0000259" key="8">
    <source>
        <dbReference type="SMART" id="SM01136"/>
    </source>
</evidence>
<evidence type="ECO:0000256" key="4">
    <source>
        <dbReference type="ARBA" id="ARBA00060072"/>
    </source>
</evidence>
<dbReference type="InterPro" id="IPR032819">
    <property type="entry name" value="TruB_C"/>
</dbReference>
<dbReference type="SMART" id="SM00359">
    <property type="entry name" value="PUA"/>
    <property type="match status" value="1"/>
</dbReference>
<dbReference type="NCBIfam" id="NF003280">
    <property type="entry name" value="PRK04270.1"/>
    <property type="match status" value="1"/>
</dbReference>
<evidence type="ECO:0000256" key="3">
    <source>
        <dbReference type="ARBA" id="ARBA00023235"/>
    </source>
</evidence>
<dbReference type="RefSeq" id="WP_188596606.1">
    <property type="nucleotide sequence ID" value="NZ_BMNL01000003.1"/>
</dbReference>
<dbReference type="FunFam" id="3.30.2350.10:FF:000001">
    <property type="entry name" value="H/ACA ribonucleoprotein complex subunit CBF5"/>
    <property type="match status" value="1"/>
</dbReference>
<comment type="caution">
    <text evidence="9">The sequence shown here is derived from an EMBL/GenBank/DDBJ whole genome shotgun (WGS) entry which is preliminary data.</text>
</comment>
<dbReference type="AlphaFoldDB" id="A0A830GXM9"/>
<dbReference type="GO" id="GO:0000495">
    <property type="term" value="P:box H/ACA sno(s)RNA 3'-end processing"/>
    <property type="evidence" value="ECO:0007669"/>
    <property type="project" value="TreeGrafter"/>
</dbReference>